<name>A0ABD1W4M1_9LAMI</name>
<feature type="domain" description="Brf1 TBP-binding" evidence="2">
    <location>
        <begin position="71"/>
        <end position="128"/>
    </location>
</feature>
<dbReference type="Gene3D" id="1.20.5.650">
    <property type="entry name" value="Single helix bin"/>
    <property type="match status" value="1"/>
</dbReference>
<evidence type="ECO:0000259" key="2">
    <source>
        <dbReference type="Pfam" id="PF07741"/>
    </source>
</evidence>
<evidence type="ECO:0000313" key="3">
    <source>
        <dbReference type="EMBL" id="KAL2544609.1"/>
    </source>
</evidence>
<feature type="region of interest" description="Disordered" evidence="1">
    <location>
        <begin position="152"/>
        <end position="233"/>
    </location>
</feature>
<feature type="compositionally biased region" description="Acidic residues" evidence="1">
    <location>
        <begin position="222"/>
        <end position="233"/>
    </location>
</feature>
<sequence length="233" mass="26581">MEIMQNSSKPLDPPIVGVETSHRDGVASQSGMLRLRASGAGHQDFNKKTSGQGQRYKQRSRTKSDGSESLSDIDDAEVVGYLNNKEEMQLKRMLWEAMNKEHVKVKKQKVATETKKITSLQKDVKTTEKLKHQKRSSRINYDALSILNDDLEQGSGTAHNIDLESDSWRNDDSQYENITPRTQRSQEGNYNEDEDQPQITYGDDDGIFGHHNDQLTYGYGDEYNEDDNFDIED</sequence>
<dbReference type="InterPro" id="IPR011665">
    <property type="entry name" value="BRF1_TBP-bd_dom"/>
</dbReference>
<comment type="caution">
    <text evidence="3">The sequence shown here is derived from an EMBL/GenBank/DDBJ whole genome shotgun (WGS) entry which is preliminary data.</text>
</comment>
<reference evidence="4" key="1">
    <citation type="submission" date="2024-07" db="EMBL/GenBank/DDBJ databases">
        <title>Two chromosome-level genome assemblies of Korean endemic species Abeliophyllum distichum and Forsythia ovata (Oleaceae).</title>
        <authorList>
            <person name="Jang H."/>
        </authorList>
    </citation>
    <scope>NUCLEOTIDE SEQUENCE [LARGE SCALE GENOMIC DNA]</scope>
</reference>
<feature type="region of interest" description="Disordered" evidence="1">
    <location>
        <begin position="1"/>
        <end position="71"/>
    </location>
</feature>
<organism evidence="3 4">
    <name type="scientific">Forsythia ovata</name>
    <dbReference type="NCBI Taxonomy" id="205694"/>
    <lineage>
        <taxon>Eukaryota</taxon>
        <taxon>Viridiplantae</taxon>
        <taxon>Streptophyta</taxon>
        <taxon>Embryophyta</taxon>
        <taxon>Tracheophyta</taxon>
        <taxon>Spermatophyta</taxon>
        <taxon>Magnoliopsida</taxon>
        <taxon>eudicotyledons</taxon>
        <taxon>Gunneridae</taxon>
        <taxon>Pentapetalae</taxon>
        <taxon>asterids</taxon>
        <taxon>lamiids</taxon>
        <taxon>Lamiales</taxon>
        <taxon>Oleaceae</taxon>
        <taxon>Forsythieae</taxon>
        <taxon>Forsythia</taxon>
    </lineage>
</organism>
<protein>
    <recommendedName>
        <fullName evidence="2">Brf1 TBP-binding domain-containing protein</fullName>
    </recommendedName>
</protein>
<accession>A0ABD1W4M1</accession>
<gene>
    <name evidence="3" type="ORF">Fot_13842</name>
</gene>
<dbReference type="Pfam" id="PF07741">
    <property type="entry name" value="BRF1"/>
    <property type="match status" value="1"/>
</dbReference>
<dbReference type="EMBL" id="JBFOLJ010000004">
    <property type="protein sequence ID" value="KAL2544609.1"/>
    <property type="molecule type" value="Genomic_DNA"/>
</dbReference>
<proteinExistence type="predicted"/>
<evidence type="ECO:0000313" key="4">
    <source>
        <dbReference type="Proteomes" id="UP001604277"/>
    </source>
</evidence>
<dbReference type="Proteomes" id="UP001604277">
    <property type="component" value="Unassembled WGS sequence"/>
</dbReference>
<dbReference type="AlphaFoldDB" id="A0ABD1W4M1"/>
<feature type="compositionally biased region" description="Polar residues" evidence="1">
    <location>
        <begin position="175"/>
        <end position="189"/>
    </location>
</feature>
<evidence type="ECO:0000256" key="1">
    <source>
        <dbReference type="SAM" id="MobiDB-lite"/>
    </source>
</evidence>
<keyword evidence="4" id="KW-1185">Reference proteome</keyword>
<feature type="compositionally biased region" description="Acidic residues" evidence="1">
    <location>
        <begin position="190"/>
        <end position="206"/>
    </location>
</feature>